<dbReference type="Proteomes" id="UP000019276">
    <property type="component" value="Unassembled WGS sequence"/>
</dbReference>
<feature type="signal peptide" evidence="9">
    <location>
        <begin position="1"/>
        <end position="19"/>
    </location>
</feature>
<dbReference type="PROSITE" id="PS00194">
    <property type="entry name" value="THIOREDOXIN_1"/>
    <property type="match status" value="1"/>
</dbReference>
<keyword evidence="5 8" id="KW-1133">Transmembrane helix</keyword>
<feature type="transmembrane region" description="Helical" evidence="8">
    <location>
        <begin position="305"/>
        <end position="333"/>
    </location>
</feature>
<gene>
    <name evidence="11" type="ORF">DS2_06456</name>
</gene>
<dbReference type="InterPro" id="IPR013766">
    <property type="entry name" value="Thioredoxin_domain"/>
</dbReference>
<evidence type="ECO:0000256" key="1">
    <source>
        <dbReference type="ARBA" id="ARBA00004651"/>
    </source>
</evidence>
<dbReference type="GO" id="GO:0005886">
    <property type="term" value="C:plasma membrane"/>
    <property type="evidence" value="ECO:0007669"/>
    <property type="project" value="UniProtKB-SubCell"/>
</dbReference>
<dbReference type="NCBIfam" id="NF001419">
    <property type="entry name" value="PRK00293.1"/>
    <property type="match status" value="1"/>
</dbReference>
<feature type="transmembrane region" description="Helical" evidence="8">
    <location>
        <begin position="182"/>
        <end position="212"/>
    </location>
</feature>
<feature type="transmembrane region" description="Helical" evidence="8">
    <location>
        <begin position="262"/>
        <end position="284"/>
    </location>
</feature>
<evidence type="ECO:0000259" key="10">
    <source>
        <dbReference type="PROSITE" id="PS51352"/>
    </source>
</evidence>
<dbReference type="RefSeq" id="WP_035013855.1">
    <property type="nucleotide sequence ID" value="NZ_ARZY01000008.1"/>
</dbReference>
<comment type="caution">
    <text evidence="11">The sequence shown here is derived from an EMBL/GenBank/DDBJ whole genome shotgun (WGS) entry which is preliminary data.</text>
</comment>
<feature type="domain" description="Thioredoxin" evidence="10">
    <location>
        <begin position="451"/>
        <end position="580"/>
    </location>
</feature>
<dbReference type="InterPro" id="IPR036249">
    <property type="entry name" value="Thioredoxin-like_sf"/>
</dbReference>
<feature type="transmembrane region" description="Helical" evidence="8">
    <location>
        <begin position="224"/>
        <end position="250"/>
    </location>
</feature>
<dbReference type="Pfam" id="PF11412">
    <property type="entry name" value="DsbD_N"/>
    <property type="match status" value="1"/>
</dbReference>
<evidence type="ECO:0000256" key="3">
    <source>
        <dbReference type="ARBA" id="ARBA00022692"/>
    </source>
</evidence>
<dbReference type="SUPFAM" id="SSF52833">
    <property type="entry name" value="Thioredoxin-like"/>
    <property type="match status" value="1"/>
</dbReference>
<keyword evidence="6 8" id="KW-0472">Membrane</keyword>
<feature type="transmembrane region" description="Helical" evidence="8">
    <location>
        <begin position="434"/>
        <end position="451"/>
    </location>
</feature>
<name>W7QG67_9ALTE</name>
<evidence type="ECO:0000256" key="7">
    <source>
        <dbReference type="ARBA" id="ARBA00023284"/>
    </source>
</evidence>
<organism evidence="11 12">
    <name type="scientific">Catenovulum agarivorans DS-2</name>
    <dbReference type="NCBI Taxonomy" id="1328313"/>
    <lineage>
        <taxon>Bacteria</taxon>
        <taxon>Pseudomonadati</taxon>
        <taxon>Pseudomonadota</taxon>
        <taxon>Gammaproteobacteria</taxon>
        <taxon>Alteromonadales</taxon>
        <taxon>Alteromonadaceae</taxon>
        <taxon>Catenovulum</taxon>
    </lineage>
</organism>
<comment type="subcellular location">
    <subcellularLocation>
        <location evidence="1">Cell membrane</location>
        <topology evidence="1">Multi-pass membrane protein</topology>
    </subcellularLocation>
</comment>
<evidence type="ECO:0000313" key="11">
    <source>
        <dbReference type="EMBL" id="EWH10911.1"/>
    </source>
</evidence>
<dbReference type="InterPro" id="IPR017937">
    <property type="entry name" value="Thioredoxin_CS"/>
</dbReference>
<evidence type="ECO:0000256" key="9">
    <source>
        <dbReference type="SAM" id="SignalP"/>
    </source>
</evidence>
<evidence type="ECO:0000256" key="5">
    <source>
        <dbReference type="ARBA" id="ARBA00022989"/>
    </source>
</evidence>
<dbReference type="OrthoDB" id="9811036at2"/>
<protein>
    <submittedName>
        <fullName evidence="11">Cytochrome c biogenesis protein transmembrane subunit</fullName>
    </submittedName>
</protein>
<evidence type="ECO:0000313" key="12">
    <source>
        <dbReference type="Proteomes" id="UP000019276"/>
    </source>
</evidence>
<dbReference type="InterPro" id="IPR036929">
    <property type="entry name" value="DsbDN_sf"/>
</dbReference>
<dbReference type="GO" id="GO:0015035">
    <property type="term" value="F:protein-disulfide reductase activity"/>
    <property type="evidence" value="ECO:0007669"/>
    <property type="project" value="TreeGrafter"/>
</dbReference>
<feature type="chain" id="PRO_5004897974" evidence="9">
    <location>
        <begin position="20"/>
        <end position="580"/>
    </location>
</feature>
<dbReference type="eggNOG" id="COG4232">
    <property type="taxonomic scope" value="Bacteria"/>
</dbReference>
<evidence type="ECO:0000256" key="2">
    <source>
        <dbReference type="ARBA" id="ARBA00022475"/>
    </source>
</evidence>
<keyword evidence="7" id="KW-0676">Redox-active center</keyword>
<dbReference type="InterPro" id="IPR028250">
    <property type="entry name" value="DsbDN"/>
</dbReference>
<dbReference type="EMBL" id="ARZY01000008">
    <property type="protein sequence ID" value="EWH10911.1"/>
    <property type="molecule type" value="Genomic_DNA"/>
</dbReference>
<dbReference type="InterPro" id="IPR003834">
    <property type="entry name" value="Cyt_c_assmbl_TM_dom"/>
</dbReference>
<evidence type="ECO:0000256" key="6">
    <source>
        <dbReference type="ARBA" id="ARBA00023136"/>
    </source>
</evidence>
<dbReference type="PROSITE" id="PS51352">
    <property type="entry name" value="THIOREDOXIN_2"/>
    <property type="match status" value="1"/>
</dbReference>
<dbReference type="PANTHER" id="PTHR32234:SF0">
    <property type="entry name" value="THIOL:DISULFIDE INTERCHANGE PROTEIN DSBD"/>
    <property type="match status" value="1"/>
</dbReference>
<dbReference type="GO" id="GO:0045454">
    <property type="term" value="P:cell redox homeostasis"/>
    <property type="evidence" value="ECO:0007669"/>
    <property type="project" value="TreeGrafter"/>
</dbReference>
<evidence type="ECO:0000256" key="8">
    <source>
        <dbReference type="SAM" id="Phobius"/>
    </source>
</evidence>
<feature type="transmembrane region" description="Helical" evidence="8">
    <location>
        <begin position="380"/>
        <end position="398"/>
    </location>
</feature>
<keyword evidence="2" id="KW-1003">Cell membrane</keyword>
<sequence length="580" mass="63335">MRSIQLVLLWLLFSTSAWAFNFSELQQEDEFLPVEQAFQFDFNQQGNQLSLTWQIADGYYLYKDKTRAKADKQEITISFVQQGKEKHDEYFGLVTVFRDQLEAKLDLSGVQTDTLLVTYQGCADAGLCYPPVLKEIPLLAIASVSDGGEPAQDSVQTIQTPSKNSANASSGLLGYFDQSSVWLTLLSFFVLGLGLSLTPCVLPMVPILSSIISSQKSTHVKSSLVLSLFYVLGMATFYTLSGVLVGFFGAQFNVQLYLQAPGLAISFAVIFVLLALSMFGLYELQLPASWQSKLQQTGQNKKGLIATYIAGGVSALALSPCVSAPLASALVYISTTGDAVLGGSALLVMSLGMGLPLLLVGAGLGGWLPQTGGWMIRVKQLFGVIMLGMAIWVVERLLPSIVSAALYSLLLVWAAVHLGLLQTDKTAKAKNTQFFAWVLLLAGVFYFYHNYQQTYAVSSGAAPAQHASVFKRVQSVAELEALLVNSDGKKSIVDLYADWCVSCLVIEDEVFAKLNPADYPDYQFLQLDLTEMTQAKQSFLSQHNLFGPPALLAFAAGESQTAEFVYQAEFNLQQFEGWFK</sequence>
<dbReference type="AlphaFoldDB" id="W7QG67"/>
<dbReference type="Gene3D" id="3.40.30.10">
    <property type="entry name" value="Glutaredoxin"/>
    <property type="match status" value="1"/>
</dbReference>
<keyword evidence="12" id="KW-1185">Reference proteome</keyword>
<dbReference type="Pfam" id="PF02683">
    <property type="entry name" value="DsbD_TM"/>
    <property type="match status" value="1"/>
</dbReference>
<dbReference type="STRING" id="1328313.DS2_06456"/>
<keyword evidence="9" id="KW-0732">Signal</keyword>
<keyword evidence="3 8" id="KW-0812">Transmembrane</keyword>
<dbReference type="PATRIC" id="fig|1328313.3.peg.1324"/>
<evidence type="ECO:0000256" key="4">
    <source>
        <dbReference type="ARBA" id="ARBA00022748"/>
    </source>
</evidence>
<feature type="transmembrane region" description="Helical" evidence="8">
    <location>
        <begin position="404"/>
        <end position="422"/>
    </location>
</feature>
<keyword evidence="4" id="KW-0201">Cytochrome c-type biogenesis</keyword>
<reference evidence="11 12" key="1">
    <citation type="journal article" date="2014" name="Genome Announc.">
        <title>Draft Genome Sequence of the Agar-Degrading Bacterium Catenovulum sp. Strain DS-2, Isolated from Intestines of Haliotis diversicolor.</title>
        <authorList>
            <person name="Shan D."/>
            <person name="Li X."/>
            <person name="Gu Z."/>
            <person name="Wei G."/>
            <person name="Gao Z."/>
            <person name="Shao Z."/>
        </authorList>
    </citation>
    <scope>NUCLEOTIDE SEQUENCE [LARGE SCALE GENOMIC DNA]</scope>
    <source>
        <strain evidence="11 12">DS-2</strain>
    </source>
</reference>
<feature type="transmembrane region" description="Helical" evidence="8">
    <location>
        <begin position="345"/>
        <end position="368"/>
    </location>
</feature>
<dbReference type="PANTHER" id="PTHR32234">
    <property type="entry name" value="THIOL:DISULFIDE INTERCHANGE PROTEIN DSBD"/>
    <property type="match status" value="1"/>
</dbReference>
<accession>W7QG67</accession>
<dbReference type="Gene3D" id="2.60.40.1250">
    <property type="entry name" value="Thiol:disulfide interchange protein DsbD, N-terminal domain"/>
    <property type="match status" value="1"/>
</dbReference>
<dbReference type="SUPFAM" id="SSF74863">
    <property type="entry name" value="Thiol:disulfide interchange protein DsbD, N-terminal domain (DsbD-alpha)"/>
    <property type="match status" value="1"/>
</dbReference>
<dbReference type="GO" id="GO:0017004">
    <property type="term" value="P:cytochrome complex assembly"/>
    <property type="evidence" value="ECO:0007669"/>
    <property type="project" value="UniProtKB-KW"/>
</dbReference>
<proteinExistence type="predicted"/>